<gene>
    <name evidence="1" type="ORF">COT50_03695</name>
</gene>
<evidence type="ECO:0000313" key="2">
    <source>
        <dbReference type="Proteomes" id="UP000231252"/>
    </source>
</evidence>
<organism evidence="1 2">
    <name type="scientific">candidate division WWE3 bacterium CG08_land_8_20_14_0_20_41_10</name>
    <dbReference type="NCBI Taxonomy" id="1975085"/>
    <lineage>
        <taxon>Bacteria</taxon>
        <taxon>Katanobacteria</taxon>
    </lineage>
</organism>
<evidence type="ECO:0000313" key="1">
    <source>
        <dbReference type="EMBL" id="PIS22127.1"/>
    </source>
</evidence>
<dbReference type="Proteomes" id="UP000231252">
    <property type="component" value="Unassembled WGS sequence"/>
</dbReference>
<dbReference type="EMBL" id="PEYU01000080">
    <property type="protein sequence ID" value="PIS22127.1"/>
    <property type="molecule type" value="Genomic_DNA"/>
</dbReference>
<dbReference type="AlphaFoldDB" id="A0A2H0XB06"/>
<comment type="caution">
    <text evidence="1">The sequence shown here is derived from an EMBL/GenBank/DDBJ whole genome shotgun (WGS) entry which is preliminary data.</text>
</comment>
<feature type="non-terminal residue" evidence="1">
    <location>
        <position position="1"/>
    </location>
</feature>
<sequence>IKKVRRVIKSEAELKEFFAYADMVDDTSVDSILNQVNFDKESLLGVTSDTQSETEGLIRIKKVDIDKAKKKLNVKIIQYKPDTTCVPEIKSNILIDIVKISKSDNEIGFDVVKENRSCN</sequence>
<accession>A0A2H0XB06</accession>
<name>A0A2H0XB06_UNCKA</name>
<reference evidence="2" key="1">
    <citation type="submission" date="2017-09" db="EMBL/GenBank/DDBJ databases">
        <title>Depth-based differentiation of microbial function through sediment-hosted aquifers and enrichment of novel symbionts in the deep terrestrial subsurface.</title>
        <authorList>
            <person name="Probst A.J."/>
            <person name="Ladd B."/>
            <person name="Jarett J.K."/>
            <person name="Geller-Mcgrath D.E."/>
            <person name="Sieber C.M.K."/>
            <person name="Emerson J.B."/>
            <person name="Anantharaman K."/>
            <person name="Thomas B.C."/>
            <person name="Malmstrom R."/>
            <person name="Stieglmeier M."/>
            <person name="Klingl A."/>
            <person name="Woyke T."/>
            <person name="Ryan C.M."/>
            <person name="Banfield J.F."/>
        </authorList>
    </citation>
    <scope>NUCLEOTIDE SEQUENCE [LARGE SCALE GENOMIC DNA]</scope>
</reference>
<proteinExistence type="predicted"/>
<protein>
    <submittedName>
        <fullName evidence="1">Uncharacterized protein</fullName>
    </submittedName>
</protein>